<dbReference type="InParanoid" id="A0A061EZ34"/>
<evidence type="ECO:0000313" key="6">
    <source>
        <dbReference type="EMBL" id="EOY10056.1"/>
    </source>
</evidence>
<dbReference type="Proteomes" id="UP000026915">
    <property type="component" value="Chromosome 5"/>
</dbReference>
<dbReference type="GO" id="GO:0006355">
    <property type="term" value="P:regulation of DNA-templated transcription"/>
    <property type="evidence" value="ECO:0007669"/>
    <property type="project" value="InterPro"/>
</dbReference>
<accession>A0A061EZ34</accession>
<keyword evidence="4" id="KW-0539">Nucleus</keyword>
<keyword evidence="1" id="KW-0805">Transcription regulation</keyword>
<dbReference type="STRING" id="3641.A0A061EZ34"/>
<dbReference type="PROSITE" id="PS51005">
    <property type="entry name" value="NAC"/>
    <property type="match status" value="1"/>
</dbReference>
<dbReference type="PANTHER" id="PTHR31744">
    <property type="entry name" value="PROTEIN CUP-SHAPED COTYLEDON 2-RELATED"/>
    <property type="match status" value="1"/>
</dbReference>
<keyword evidence="2" id="KW-0238">DNA-binding</keyword>
<dbReference type="HOGENOM" id="CLU_1889531_0_0_1"/>
<dbReference type="Pfam" id="PF02365">
    <property type="entry name" value="NAM"/>
    <property type="match status" value="1"/>
</dbReference>
<dbReference type="SUPFAM" id="SSF101941">
    <property type="entry name" value="NAC domain"/>
    <property type="match status" value="1"/>
</dbReference>
<dbReference type="InterPro" id="IPR003441">
    <property type="entry name" value="NAC-dom"/>
</dbReference>
<evidence type="ECO:0000259" key="5">
    <source>
        <dbReference type="PROSITE" id="PS51005"/>
    </source>
</evidence>
<organism evidence="6 7">
    <name type="scientific">Theobroma cacao</name>
    <name type="common">Cacao</name>
    <name type="synonym">Cocoa</name>
    <dbReference type="NCBI Taxonomy" id="3641"/>
    <lineage>
        <taxon>Eukaryota</taxon>
        <taxon>Viridiplantae</taxon>
        <taxon>Streptophyta</taxon>
        <taxon>Embryophyta</taxon>
        <taxon>Tracheophyta</taxon>
        <taxon>Spermatophyta</taxon>
        <taxon>Magnoliopsida</taxon>
        <taxon>eudicotyledons</taxon>
        <taxon>Gunneridae</taxon>
        <taxon>Pentapetalae</taxon>
        <taxon>rosids</taxon>
        <taxon>malvids</taxon>
        <taxon>Malvales</taxon>
        <taxon>Malvaceae</taxon>
        <taxon>Byttnerioideae</taxon>
        <taxon>Theobroma</taxon>
    </lineage>
</organism>
<evidence type="ECO:0000256" key="2">
    <source>
        <dbReference type="ARBA" id="ARBA00023125"/>
    </source>
</evidence>
<name>A0A061EZ34_THECC</name>
<evidence type="ECO:0000256" key="4">
    <source>
        <dbReference type="ARBA" id="ARBA00023242"/>
    </source>
</evidence>
<keyword evidence="3" id="KW-0804">Transcription</keyword>
<gene>
    <name evidence="6" type="ORF">TCM_025441</name>
</gene>
<dbReference type="InterPro" id="IPR036093">
    <property type="entry name" value="NAC_dom_sf"/>
</dbReference>
<evidence type="ECO:0000256" key="1">
    <source>
        <dbReference type="ARBA" id="ARBA00023015"/>
    </source>
</evidence>
<protein>
    <recommendedName>
        <fullName evidence="5">NAC domain-containing protein</fullName>
    </recommendedName>
</protein>
<proteinExistence type="predicted"/>
<dbReference type="GO" id="GO:0003677">
    <property type="term" value="F:DNA binding"/>
    <property type="evidence" value="ECO:0007669"/>
    <property type="project" value="UniProtKB-KW"/>
</dbReference>
<evidence type="ECO:0000256" key="3">
    <source>
        <dbReference type="ARBA" id="ARBA00023163"/>
    </source>
</evidence>
<dbReference type="PANTHER" id="PTHR31744:SF96">
    <property type="entry name" value="NAC DOMAIN-CONTAINING PROTEIN 21_22"/>
    <property type="match status" value="1"/>
</dbReference>
<dbReference type="EMBL" id="CM001883">
    <property type="protein sequence ID" value="EOY10056.1"/>
    <property type="molecule type" value="Genomic_DNA"/>
</dbReference>
<dbReference type="Gene3D" id="2.170.150.80">
    <property type="entry name" value="NAC domain"/>
    <property type="match status" value="1"/>
</dbReference>
<dbReference type="AlphaFoldDB" id="A0A061EZ34"/>
<dbReference type="Gramene" id="EOY10056">
    <property type="protein sequence ID" value="EOY10056"/>
    <property type="gene ID" value="TCM_025441"/>
</dbReference>
<sequence>MSCRWKMLNNLNSTRHNDIACNFTKLRKANEAYFFTIVPQAYSTAEQMEGSTKSGYWKATGETEQIDHHNEIVGFKRIFVFYCGEAPTAKESSWMMNEFSVNPSLVQDNELDLRTNVTKFCIAYVKLGPIFAYRA</sequence>
<keyword evidence="7" id="KW-1185">Reference proteome</keyword>
<reference evidence="6 7" key="1">
    <citation type="journal article" date="2013" name="Genome Biol.">
        <title>The genome sequence of the most widely cultivated cacao type and its use to identify candidate genes regulating pod color.</title>
        <authorList>
            <person name="Motamayor J.C."/>
            <person name="Mockaitis K."/>
            <person name="Schmutz J."/>
            <person name="Haiminen N."/>
            <person name="Iii D.L."/>
            <person name="Cornejo O."/>
            <person name="Findley S.D."/>
            <person name="Zheng P."/>
            <person name="Utro F."/>
            <person name="Royaert S."/>
            <person name="Saski C."/>
            <person name="Jenkins J."/>
            <person name="Podicheti R."/>
            <person name="Zhao M."/>
            <person name="Scheffler B.E."/>
            <person name="Stack J.C."/>
            <person name="Feltus F.A."/>
            <person name="Mustiga G.M."/>
            <person name="Amores F."/>
            <person name="Phillips W."/>
            <person name="Marelli J.P."/>
            <person name="May G.D."/>
            <person name="Shapiro H."/>
            <person name="Ma J."/>
            <person name="Bustamante C.D."/>
            <person name="Schnell R.J."/>
            <person name="Main D."/>
            <person name="Gilbert D."/>
            <person name="Parida L."/>
            <person name="Kuhn D.N."/>
        </authorList>
    </citation>
    <scope>NUCLEOTIDE SEQUENCE [LARGE SCALE GENOMIC DNA]</scope>
    <source>
        <strain evidence="7">cv. Matina 1-6</strain>
    </source>
</reference>
<evidence type="ECO:0000313" key="7">
    <source>
        <dbReference type="Proteomes" id="UP000026915"/>
    </source>
</evidence>
<feature type="domain" description="NAC" evidence="5">
    <location>
        <begin position="1"/>
        <end position="126"/>
    </location>
</feature>